<proteinExistence type="predicted"/>
<feature type="compositionally biased region" description="Low complexity" evidence="1">
    <location>
        <begin position="160"/>
        <end position="173"/>
    </location>
</feature>
<dbReference type="InParanoid" id="M1DDL4"/>
<organism evidence="2 3">
    <name type="scientific">Solanum tuberosum</name>
    <name type="common">Potato</name>
    <dbReference type="NCBI Taxonomy" id="4113"/>
    <lineage>
        <taxon>Eukaryota</taxon>
        <taxon>Viridiplantae</taxon>
        <taxon>Streptophyta</taxon>
        <taxon>Embryophyta</taxon>
        <taxon>Tracheophyta</taxon>
        <taxon>Spermatophyta</taxon>
        <taxon>Magnoliopsida</taxon>
        <taxon>eudicotyledons</taxon>
        <taxon>Gunneridae</taxon>
        <taxon>Pentapetalae</taxon>
        <taxon>asterids</taxon>
        <taxon>lamiids</taxon>
        <taxon>Solanales</taxon>
        <taxon>Solanaceae</taxon>
        <taxon>Solanoideae</taxon>
        <taxon>Solaneae</taxon>
        <taxon>Solanum</taxon>
    </lineage>
</organism>
<protein>
    <submittedName>
        <fullName evidence="2">Integrase core domain containing protein</fullName>
    </submittedName>
</protein>
<reference evidence="2" key="2">
    <citation type="submission" date="2015-06" db="UniProtKB">
        <authorList>
            <consortium name="EnsemblPlants"/>
        </authorList>
    </citation>
    <scope>IDENTIFICATION</scope>
    <source>
        <strain evidence="2">DM1-3 516 R44</strain>
    </source>
</reference>
<dbReference type="PaxDb" id="4113-PGSC0003DMT400087321"/>
<feature type="region of interest" description="Disordered" evidence="1">
    <location>
        <begin position="153"/>
        <end position="173"/>
    </location>
</feature>
<reference evidence="3" key="1">
    <citation type="journal article" date="2011" name="Nature">
        <title>Genome sequence and analysis of the tuber crop potato.</title>
        <authorList>
            <consortium name="The Potato Genome Sequencing Consortium"/>
        </authorList>
    </citation>
    <scope>NUCLEOTIDE SEQUENCE [LARGE SCALE GENOMIC DNA]</scope>
    <source>
        <strain evidence="3">cv. DM1-3 516 R44</strain>
    </source>
</reference>
<feature type="region of interest" description="Disordered" evidence="1">
    <location>
        <begin position="212"/>
        <end position="250"/>
    </location>
</feature>
<evidence type="ECO:0000313" key="3">
    <source>
        <dbReference type="Proteomes" id="UP000011115"/>
    </source>
</evidence>
<feature type="compositionally biased region" description="Low complexity" evidence="1">
    <location>
        <begin position="217"/>
        <end position="232"/>
    </location>
</feature>
<dbReference type="EnsemblPlants" id="PGSC0003DMT400087321">
    <property type="protein sequence ID" value="PGSC0003DMT400087321"/>
    <property type="gene ID" value="PGSC0003DMG400036892"/>
</dbReference>
<dbReference type="Gramene" id="PGSC0003DMT400087321">
    <property type="protein sequence ID" value="PGSC0003DMT400087321"/>
    <property type="gene ID" value="PGSC0003DMG400036892"/>
</dbReference>
<keyword evidence="3" id="KW-1185">Reference proteome</keyword>
<dbReference type="AlphaFoldDB" id="M1DDL4"/>
<accession>M1DDL4</accession>
<evidence type="ECO:0000313" key="2">
    <source>
        <dbReference type="EnsemblPlants" id="PGSC0003DMT400087321"/>
    </source>
</evidence>
<name>M1DDL4_SOLTU</name>
<sequence>MPKVPIRINWHQGQGNQGWNYGNYNRKGNYVWDGNSNRDKKYNWNNYDNINDRVGPYVSPGNRDSSNREVEGSMSRIEDIMQKMMKRFDDTDENMKEIRTELSGIGQKVDAHAMSIKQLENQFTSTCTMALKQAHFRGKSKFVTPSLRLINEDTNDEYVPPNTRTSPTAPRTTRNRAQLVILDVVTVPNLRRGPHRSVHQLALSQLQAPTLAQAPVGPSGSTASSSEADSAGYVPVPPNIDPAPVAEEPN</sequence>
<evidence type="ECO:0000256" key="1">
    <source>
        <dbReference type="SAM" id="MobiDB-lite"/>
    </source>
</evidence>
<dbReference type="Proteomes" id="UP000011115">
    <property type="component" value="Unassembled WGS sequence"/>
</dbReference>
<dbReference type="HOGENOM" id="CLU_1112936_0_0_1"/>